<dbReference type="GO" id="GO:0004719">
    <property type="term" value="F:protein-L-isoaspartate (D-aspartate) O-methyltransferase activity"/>
    <property type="evidence" value="ECO:0007669"/>
    <property type="project" value="UniProtKB-UniRule"/>
</dbReference>
<dbReference type="EC" id="2.1.1.77" evidence="3 9"/>
<dbReference type="Gene3D" id="3.40.50.150">
    <property type="entry name" value="Vaccinia Virus protein VP39"/>
    <property type="match status" value="1"/>
</dbReference>
<dbReference type="PANTHER" id="PTHR11579:SF0">
    <property type="entry name" value="PROTEIN-L-ISOASPARTATE(D-ASPARTATE) O-METHYLTRANSFERASE"/>
    <property type="match status" value="1"/>
</dbReference>
<evidence type="ECO:0000256" key="8">
    <source>
        <dbReference type="ARBA" id="ARBA00022691"/>
    </source>
</evidence>
<dbReference type="AlphaFoldDB" id="A0A5D0MFB9"/>
<evidence type="ECO:0000256" key="9">
    <source>
        <dbReference type="NCBIfam" id="TIGR00080"/>
    </source>
</evidence>
<dbReference type="EMBL" id="VSIV01000371">
    <property type="protein sequence ID" value="TYB32394.1"/>
    <property type="molecule type" value="Genomic_DNA"/>
</dbReference>
<dbReference type="Proteomes" id="UP000323337">
    <property type="component" value="Unassembled WGS sequence"/>
</dbReference>
<dbReference type="PANTHER" id="PTHR11579">
    <property type="entry name" value="PROTEIN-L-ISOASPARTATE O-METHYLTRANSFERASE"/>
    <property type="match status" value="1"/>
</dbReference>
<sequence>MINKVPESFLKNIVAPNCNNDPHIINAFKTIPRSWFMDDALARFAFEDNAQPIGFGQTISKPSTVALMTYLLAPEPSDKVLEIGTGSGFQAAVLSRLVSAVYTVERIPRLYAKASERIRRLFIKNVFFNLASNSAGWPEEAPFDKIIFTCGAKEIGENYFRQLKVGGSIVAPINDKITLFKKTSEGIEKEENKECSFVEYIL</sequence>
<dbReference type="InterPro" id="IPR000682">
    <property type="entry name" value="PCMT"/>
</dbReference>
<evidence type="ECO:0000256" key="5">
    <source>
        <dbReference type="ARBA" id="ARBA00022490"/>
    </source>
</evidence>
<evidence type="ECO:0000256" key="7">
    <source>
        <dbReference type="ARBA" id="ARBA00022679"/>
    </source>
</evidence>
<keyword evidence="6 10" id="KW-0489">Methyltransferase</keyword>
<protein>
    <recommendedName>
        <fullName evidence="4 9">Protein-L-isoaspartate O-methyltransferase</fullName>
        <ecNumber evidence="3 9">2.1.1.77</ecNumber>
    </recommendedName>
</protein>
<dbReference type="GO" id="GO:0030091">
    <property type="term" value="P:protein repair"/>
    <property type="evidence" value="ECO:0007669"/>
    <property type="project" value="UniProtKB-UniRule"/>
</dbReference>
<reference evidence="10 11" key="1">
    <citation type="submission" date="2019-08" db="EMBL/GenBank/DDBJ databases">
        <title>Genomic characterization of a novel candidate phylum (ARYD3) from a high temperature, high salinity tertiary oil reservoir in north central Oklahoma, USA.</title>
        <authorList>
            <person name="Youssef N.H."/>
            <person name="Yadav A."/>
            <person name="Elshahed M.S."/>
        </authorList>
    </citation>
    <scope>NUCLEOTIDE SEQUENCE [LARGE SCALE GENOMIC DNA]</scope>
    <source>
        <strain evidence="10">ARYD1</strain>
    </source>
</reference>
<evidence type="ECO:0000256" key="3">
    <source>
        <dbReference type="ARBA" id="ARBA00011890"/>
    </source>
</evidence>
<dbReference type="NCBIfam" id="NF001453">
    <property type="entry name" value="PRK00312.1"/>
    <property type="match status" value="1"/>
</dbReference>
<dbReference type="GO" id="GO:0005737">
    <property type="term" value="C:cytoplasm"/>
    <property type="evidence" value="ECO:0007669"/>
    <property type="project" value="UniProtKB-SubCell"/>
</dbReference>
<dbReference type="NCBIfam" id="TIGR00080">
    <property type="entry name" value="pimt"/>
    <property type="match status" value="1"/>
</dbReference>
<dbReference type="RefSeq" id="WP_303702097.1">
    <property type="nucleotide sequence ID" value="NZ_VSIV01000371.1"/>
</dbReference>
<evidence type="ECO:0000313" key="11">
    <source>
        <dbReference type="Proteomes" id="UP000323337"/>
    </source>
</evidence>
<evidence type="ECO:0000256" key="2">
    <source>
        <dbReference type="ARBA" id="ARBA00005369"/>
    </source>
</evidence>
<dbReference type="InterPro" id="IPR029063">
    <property type="entry name" value="SAM-dependent_MTases_sf"/>
</dbReference>
<comment type="caution">
    <text evidence="10">The sequence shown here is derived from an EMBL/GenBank/DDBJ whole genome shotgun (WGS) entry which is preliminary data.</text>
</comment>
<gene>
    <name evidence="10" type="ORF">FXF49_11755</name>
</gene>
<keyword evidence="8" id="KW-0949">S-adenosyl-L-methionine</keyword>
<keyword evidence="5" id="KW-0963">Cytoplasm</keyword>
<evidence type="ECO:0000313" key="10">
    <source>
        <dbReference type="EMBL" id="TYB32394.1"/>
    </source>
</evidence>
<dbReference type="CDD" id="cd02440">
    <property type="entry name" value="AdoMet_MTases"/>
    <property type="match status" value="1"/>
</dbReference>
<evidence type="ECO:0000256" key="6">
    <source>
        <dbReference type="ARBA" id="ARBA00022603"/>
    </source>
</evidence>
<comment type="similarity">
    <text evidence="2">Belongs to the methyltransferase superfamily. L-isoaspartyl/D-aspartyl protein methyltransferase family.</text>
</comment>
<comment type="subcellular location">
    <subcellularLocation>
        <location evidence="1">Cytoplasm</location>
    </subcellularLocation>
</comment>
<proteinExistence type="inferred from homology"/>
<evidence type="ECO:0000256" key="1">
    <source>
        <dbReference type="ARBA" id="ARBA00004496"/>
    </source>
</evidence>
<dbReference type="Pfam" id="PF01135">
    <property type="entry name" value="PCMT"/>
    <property type="match status" value="1"/>
</dbReference>
<organism evidence="10 11">
    <name type="scientific">Flexistipes sinusarabici</name>
    <dbReference type="NCBI Taxonomy" id="2352"/>
    <lineage>
        <taxon>Bacteria</taxon>
        <taxon>Pseudomonadati</taxon>
        <taxon>Deferribacterota</taxon>
        <taxon>Deferribacteres</taxon>
        <taxon>Deferribacterales</taxon>
        <taxon>Flexistipitaceae</taxon>
        <taxon>Flexistipes</taxon>
    </lineage>
</organism>
<evidence type="ECO:0000256" key="4">
    <source>
        <dbReference type="ARBA" id="ARBA00013346"/>
    </source>
</evidence>
<accession>A0A5D0MFB9</accession>
<dbReference type="GO" id="GO:0032259">
    <property type="term" value="P:methylation"/>
    <property type="evidence" value="ECO:0007669"/>
    <property type="project" value="UniProtKB-KW"/>
</dbReference>
<keyword evidence="7 10" id="KW-0808">Transferase</keyword>
<dbReference type="SUPFAM" id="SSF53335">
    <property type="entry name" value="S-adenosyl-L-methionine-dependent methyltransferases"/>
    <property type="match status" value="1"/>
</dbReference>
<name>A0A5D0MFB9_FLESI</name>